<evidence type="ECO:0000259" key="8">
    <source>
        <dbReference type="PROSITE" id="PS50986"/>
    </source>
</evidence>
<feature type="compositionally biased region" description="Polar residues" evidence="5">
    <location>
        <begin position="185"/>
        <end position="194"/>
    </location>
</feature>
<dbReference type="GO" id="GO:0030198">
    <property type="term" value="P:extracellular matrix organization"/>
    <property type="evidence" value="ECO:0007669"/>
    <property type="project" value="TreeGrafter"/>
</dbReference>
<sequence length="347" mass="38391">MNAVWFGLAVLTLVYQYRCVSSCSQTSYYSNCWIRRFPGLFIDLQESEQRGAQVLQRYQAESALRCSRTCCLTHNFSCNLAVFHYESVEEKVNCFHLHCPALGSCILTHRGTAVLYNITNGVDPDLLVFGKYFTSNVRLIPHHYSRINASDLLPSDKRHFIFPPPPAAPSTTITASTISRQSSTFPTATPTVSPTEEAFPGDKAKNTSRFPTVTTLSLHKHETFSASTAQPAPSHLINTSSPTSTMLLGNLESSKQNSNHSTGKEDTSAGSDGGWNVTAHTLQVTVCVFIIVLLSCCCCSALLLLSWRGRRKRKGNYHTLGRGTQGSTRPVKYVLVRETPQREEMGK</sequence>
<dbReference type="PANTHER" id="PTHR46750">
    <property type="entry name" value="KUNITZ-TYPE PROTEASE INHIBITOR 1"/>
    <property type="match status" value="1"/>
</dbReference>
<evidence type="ECO:0000256" key="7">
    <source>
        <dbReference type="SAM" id="SignalP"/>
    </source>
</evidence>
<dbReference type="InterPro" id="IPR011106">
    <property type="entry name" value="MANSC_N"/>
</dbReference>
<comment type="subcellular location">
    <subcellularLocation>
        <location evidence="1">Membrane</location>
    </subcellularLocation>
</comment>
<evidence type="ECO:0000256" key="6">
    <source>
        <dbReference type="SAM" id="Phobius"/>
    </source>
</evidence>
<feature type="signal peptide" evidence="7">
    <location>
        <begin position="1"/>
        <end position="22"/>
    </location>
</feature>
<reference evidence="9" key="2">
    <citation type="submission" date="2025-08" db="UniProtKB">
        <authorList>
            <consortium name="Ensembl"/>
        </authorList>
    </citation>
    <scope>IDENTIFICATION</scope>
</reference>
<keyword evidence="4" id="KW-0325">Glycoprotein</keyword>
<evidence type="ECO:0000256" key="2">
    <source>
        <dbReference type="ARBA" id="ARBA00022729"/>
    </source>
</evidence>
<dbReference type="AlphaFoldDB" id="A0A8C5GK72"/>
<protein>
    <recommendedName>
        <fullName evidence="8">MANSC domain-containing protein</fullName>
    </recommendedName>
</protein>
<feature type="compositionally biased region" description="Polar residues" evidence="5">
    <location>
        <begin position="224"/>
        <end position="261"/>
    </location>
</feature>
<dbReference type="GO" id="GO:0060429">
    <property type="term" value="P:epithelium development"/>
    <property type="evidence" value="ECO:0007669"/>
    <property type="project" value="TreeGrafter"/>
</dbReference>
<keyword evidence="6" id="KW-1133">Transmembrane helix</keyword>
<feature type="transmembrane region" description="Helical" evidence="6">
    <location>
        <begin position="282"/>
        <end position="305"/>
    </location>
</feature>
<gene>
    <name evidence="9" type="primary">mansc4</name>
</gene>
<dbReference type="Proteomes" id="UP000694680">
    <property type="component" value="Chromosome 6"/>
</dbReference>
<dbReference type="GO" id="GO:0008544">
    <property type="term" value="P:epidermis development"/>
    <property type="evidence" value="ECO:0007669"/>
    <property type="project" value="TreeGrafter"/>
</dbReference>
<name>A0A8C5GK72_GOUWI</name>
<feature type="domain" description="MANSC" evidence="8">
    <location>
        <begin position="36"/>
        <end position="116"/>
    </location>
</feature>
<evidence type="ECO:0000256" key="3">
    <source>
        <dbReference type="ARBA" id="ARBA00023136"/>
    </source>
</evidence>
<dbReference type="SMART" id="SM00765">
    <property type="entry name" value="MANEC"/>
    <property type="match status" value="1"/>
</dbReference>
<dbReference type="GO" id="GO:0004867">
    <property type="term" value="F:serine-type endopeptidase inhibitor activity"/>
    <property type="evidence" value="ECO:0007669"/>
    <property type="project" value="TreeGrafter"/>
</dbReference>
<dbReference type="Ensembl" id="ENSGWIT00000034414.1">
    <property type="protein sequence ID" value="ENSGWIP00000031598.1"/>
    <property type="gene ID" value="ENSGWIG00000016327.1"/>
</dbReference>
<feature type="region of interest" description="Disordered" evidence="5">
    <location>
        <begin position="176"/>
        <end position="208"/>
    </location>
</feature>
<dbReference type="PANTHER" id="PTHR46750:SF2">
    <property type="entry name" value="MANSC DOMAIN-CONTAINING PROTEIN 4"/>
    <property type="match status" value="1"/>
</dbReference>
<dbReference type="PROSITE" id="PS50986">
    <property type="entry name" value="MANSC"/>
    <property type="match status" value="1"/>
</dbReference>
<dbReference type="OrthoDB" id="9447308at2759"/>
<dbReference type="GO" id="GO:0005886">
    <property type="term" value="C:plasma membrane"/>
    <property type="evidence" value="ECO:0007669"/>
    <property type="project" value="TreeGrafter"/>
</dbReference>
<organism evidence="9 10">
    <name type="scientific">Gouania willdenowi</name>
    <name type="common">Blunt-snouted clingfish</name>
    <name type="synonym">Lepadogaster willdenowi</name>
    <dbReference type="NCBI Taxonomy" id="441366"/>
    <lineage>
        <taxon>Eukaryota</taxon>
        <taxon>Metazoa</taxon>
        <taxon>Chordata</taxon>
        <taxon>Craniata</taxon>
        <taxon>Vertebrata</taxon>
        <taxon>Euteleostomi</taxon>
        <taxon>Actinopterygii</taxon>
        <taxon>Neopterygii</taxon>
        <taxon>Teleostei</taxon>
        <taxon>Neoteleostei</taxon>
        <taxon>Acanthomorphata</taxon>
        <taxon>Ovalentaria</taxon>
        <taxon>Blenniimorphae</taxon>
        <taxon>Blenniiformes</taxon>
        <taxon>Gobiesocoidei</taxon>
        <taxon>Gobiesocidae</taxon>
        <taxon>Gobiesocinae</taxon>
        <taxon>Gouania</taxon>
    </lineage>
</organism>
<accession>A0A8C5GK72</accession>
<evidence type="ECO:0000256" key="5">
    <source>
        <dbReference type="SAM" id="MobiDB-lite"/>
    </source>
</evidence>
<keyword evidence="6" id="KW-0812">Transmembrane</keyword>
<dbReference type="GeneID" id="114465580"/>
<feature type="region of interest" description="Disordered" evidence="5">
    <location>
        <begin position="224"/>
        <end position="272"/>
    </location>
</feature>
<keyword evidence="3 6" id="KW-0472">Membrane</keyword>
<keyword evidence="2 7" id="KW-0732">Signal</keyword>
<feature type="chain" id="PRO_5034437956" description="MANSC domain-containing protein" evidence="7">
    <location>
        <begin position="23"/>
        <end position="347"/>
    </location>
</feature>
<dbReference type="Pfam" id="PF07502">
    <property type="entry name" value="MANEC"/>
    <property type="match status" value="1"/>
</dbReference>
<proteinExistence type="predicted"/>
<evidence type="ECO:0000313" key="9">
    <source>
        <dbReference type="Ensembl" id="ENSGWIP00000031598.1"/>
    </source>
</evidence>
<evidence type="ECO:0000256" key="4">
    <source>
        <dbReference type="ARBA" id="ARBA00023180"/>
    </source>
</evidence>
<evidence type="ECO:0000256" key="1">
    <source>
        <dbReference type="ARBA" id="ARBA00004370"/>
    </source>
</evidence>
<reference evidence="9" key="1">
    <citation type="submission" date="2020-06" db="EMBL/GenBank/DDBJ databases">
        <authorList>
            <consortium name="Wellcome Sanger Institute Data Sharing"/>
        </authorList>
    </citation>
    <scope>NUCLEOTIDE SEQUENCE [LARGE SCALE GENOMIC DNA]</scope>
</reference>
<evidence type="ECO:0000313" key="10">
    <source>
        <dbReference type="Proteomes" id="UP000694680"/>
    </source>
</evidence>
<dbReference type="RefSeq" id="XP_028306482.1">
    <property type="nucleotide sequence ID" value="XM_028450681.1"/>
</dbReference>
<keyword evidence="10" id="KW-1185">Reference proteome</keyword>
<dbReference type="CTD" id="100287284"/>
<dbReference type="InterPro" id="IPR013980">
    <property type="entry name" value="MANSC_dom"/>
</dbReference>
<reference evidence="9" key="3">
    <citation type="submission" date="2025-09" db="UniProtKB">
        <authorList>
            <consortium name="Ensembl"/>
        </authorList>
    </citation>
    <scope>IDENTIFICATION</scope>
</reference>